<dbReference type="GO" id="GO:0005737">
    <property type="term" value="C:cytoplasm"/>
    <property type="evidence" value="ECO:0007669"/>
    <property type="project" value="TreeGrafter"/>
</dbReference>
<accession>A0A3B1CU52</accession>
<sequence>MNDMQNIPEGSGGSASSARDDNSGRDFIISVTISSGGKIGDYYWNNNDLKVGDFCVVGDDNQPEFGAVSLARRPYKLVCEKKKPLGKIIRAATQNDISKTKANEKKEKAALTFCRERIYELDLKMSLSRVSYTFSGRKALFYFTAESRVDFRELVKDLSNFTRVKVEMRQIGVRDEARMLGGCGPCGEELCCSKFLSDFTPVSIRMAKDQMLSLSPEKISGVCGRLMCCLAYEHATYKKLKKHFPKMGKMVETPDGKCGKVCQMSILDEKVGIVFEDGVKKEYNVQELNQAKTSGPRKIADKPAHPPQTRAQTREQKEPKSGPKDTTAISKKVEPQGRSRGRRVRTGSRISGAESSSPQNQNSEPRSLGEQKPQGKRPRRIRKGRRRNPPKGN</sequence>
<gene>
    <name evidence="3" type="ORF">MNBD_NITROSPINAE03-1470</name>
</gene>
<dbReference type="NCBIfam" id="NF041131">
    <property type="entry name" value="RicT_YaaT_fam"/>
    <property type="match status" value="1"/>
</dbReference>
<dbReference type="InterPro" id="IPR007557">
    <property type="entry name" value="PSP1_C"/>
</dbReference>
<feature type="region of interest" description="Disordered" evidence="1">
    <location>
        <begin position="1"/>
        <end position="21"/>
    </location>
</feature>
<feature type="domain" description="PSP1 C-terminal" evidence="2">
    <location>
        <begin position="86"/>
        <end position="171"/>
    </location>
</feature>
<proteinExistence type="predicted"/>
<evidence type="ECO:0000313" key="3">
    <source>
        <dbReference type="EMBL" id="VAX22625.1"/>
    </source>
</evidence>
<feature type="compositionally biased region" description="Polar residues" evidence="1">
    <location>
        <begin position="353"/>
        <end position="365"/>
    </location>
</feature>
<name>A0A3B1CU52_9ZZZZ</name>
<evidence type="ECO:0000256" key="1">
    <source>
        <dbReference type="SAM" id="MobiDB-lite"/>
    </source>
</evidence>
<dbReference type="PROSITE" id="PS51411">
    <property type="entry name" value="PSP1_C"/>
    <property type="match status" value="1"/>
</dbReference>
<dbReference type="AlphaFoldDB" id="A0A3B1CU52"/>
<dbReference type="PANTHER" id="PTHR43830">
    <property type="entry name" value="PROTEIN PSP1"/>
    <property type="match status" value="1"/>
</dbReference>
<evidence type="ECO:0000259" key="2">
    <source>
        <dbReference type="PROSITE" id="PS51411"/>
    </source>
</evidence>
<feature type="region of interest" description="Disordered" evidence="1">
    <location>
        <begin position="288"/>
        <end position="393"/>
    </location>
</feature>
<dbReference type="PANTHER" id="PTHR43830:SF3">
    <property type="entry name" value="PROTEIN PSP1"/>
    <property type="match status" value="1"/>
</dbReference>
<reference evidence="3" key="1">
    <citation type="submission" date="2018-06" db="EMBL/GenBank/DDBJ databases">
        <authorList>
            <person name="Zhirakovskaya E."/>
        </authorList>
    </citation>
    <scope>NUCLEOTIDE SEQUENCE</scope>
</reference>
<feature type="compositionally biased region" description="Basic and acidic residues" evidence="1">
    <location>
        <begin position="312"/>
        <end position="323"/>
    </location>
</feature>
<dbReference type="Pfam" id="PF04468">
    <property type="entry name" value="PSP1"/>
    <property type="match status" value="1"/>
</dbReference>
<feature type="compositionally biased region" description="Basic residues" evidence="1">
    <location>
        <begin position="374"/>
        <end position="393"/>
    </location>
</feature>
<protein>
    <submittedName>
        <fullName evidence="3">Stage 0 sporulation protein YaaT</fullName>
    </submittedName>
</protein>
<dbReference type="InterPro" id="IPR047767">
    <property type="entry name" value="PSP1-like"/>
</dbReference>
<organism evidence="3">
    <name type="scientific">hydrothermal vent metagenome</name>
    <dbReference type="NCBI Taxonomy" id="652676"/>
    <lineage>
        <taxon>unclassified sequences</taxon>
        <taxon>metagenomes</taxon>
        <taxon>ecological metagenomes</taxon>
    </lineage>
</organism>
<dbReference type="EMBL" id="UOGB01000246">
    <property type="protein sequence ID" value="VAX22625.1"/>
    <property type="molecule type" value="Genomic_DNA"/>
</dbReference>